<dbReference type="Proteomes" id="UP000628775">
    <property type="component" value="Unassembled WGS sequence"/>
</dbReference>
<proteinExistence type="inferred from homology"/>
<evidence type="ECO:0000256" key="3">
    <source>
        <dbReference type="ARBA" id="ARBA00022475"/>
    </source>
</evidence>
<evidence type="ECO:0000256" key="5">
    <source>
        <dbReference type="ARBA" id="ARBA00022989"/>
    </source>
</evidence>
<dbReference type="PANTHER" id="PTHR30353:SF0">
    <property type="entry name" value="TRANSMEMBRANE PROTEIN"/>
    <property type="match status" value="1"/>
</dbReference>
<reference evidence="9" key="1">
    <citation type="journal article" date="2014" name="Int. J. Syst. Evol. Microbiol.">
        <title>Complete genome sequence of Corynebacterium casei LMG S-19264T (=DSM 44701T), isolated from a smear-ripened cheese.</title>
        <authorList>
            <consortium name="US DOE Joint Genome Institute (JGI-PGF)"/>
            <person name="Walter F."/>
            <person name="Albersmeier A."/>
            <person name="Kalinowski J."/>
            <person name="Ruckert C."/>
        </authorList>
    </citation>
    <scope>NUCLEOTIDE SEQUENCE</scope>
    <source>
        <strain evidence="9">CGMCC 1.15371</strain>
    </source>
</reference>
<organism evidence="9 10">
    <name type="scientific">Pullulanibacillus camelliae</name>
    <dbReference type="NCBI Taxonomy" id="1707096"/>
    <lineage>
        <taxon>Bacteria</taxon>
        <taxon>Bacillati</taxon>
        <taxon>Bacillota</taxon>
        <taxon>Bacilli</taxon>
        <taxon>Bacillales</taxon>
        <taxon>Sporolactobacillaceae</taxon>
        <taxon>Pullulanibacillus</taxon>
    </lineage>
</organism>
<comment type="similarity">
    <text evidence="2 7">Belongs to the DedA family.</text>
</comment>
<reference evidence="9" key="2">
    <citation type="submission" date="2020-09" db="EMBL/GenBank/DDBJ databases">
        <authorList>
            <person name="Sun Q."/>
            <person name="Zhou Y."/>
        </authorList>
    </citation>
    <scope>NUCLEOTIDE SEQUENCE</scope>
    <source>
        <strain evidence="9">CGMCC 1.15371</strain>
    </source>
</reference>
<evidence type="ECO:0000313" key="10">
    <source>
        <dbReference type="Proteomes" id="UP000628775"/>
    </source>
</evidence>
<feature type="transmembrane region" description="Helical" evidence="7">
    <location>
        <begin position="68"/>
        <end position="89"/>
    </location>
</feature>
<sequence length="224" mass="24861">MLLHDVFHIINTINTELPQYITLFGKKIYILLFIVIFAKTAYVVLTFLPGDATLFAGGTIAASGELHFHILFVLFFLATVAGDAQNYLIGKLVGQLHKSKTSFSINKFISPHAINKTDAFLTQYGKLAIMFSRFVPLLSTTLPFISGFTGYSFKRFISYNAPGAAIWSFTWVGAGYLIGNIAWVQRHMFISLLCITLLSLVPPAIAFIIEYTKKVTTATEVTES</sequence>
<feature type="domain" description="VTT" evidence="8">
    <location>
        <begin position="48"/>
        <end position="176"/>
    </location>
</feature>
<keyword evidence="10" id="KW-1185">Reference proteome</keyword>
<evidence type="ECO:0000313" key="9">
    <source>
        <dbReference type="EMBL" id="GGE53275.1"/>
    </source>
</evidence>
<dbReference type="GO" id="GO:0005886">
    <property type="term" value="C:plasma membrane"/>
    <property type="evidence" value="ECO:0007669"/>
    <property type="project" value="UniProtKB-SubCell"/>
</dbReference>
<feature type="transmembrane region" description="Helical" evidence="7">
    <location>
        <begin position="165"/>
        <end position="183"/>
    </location>
</feature>
<gene>
    <name evidence="9" type="primary">yqjA</name>
    <name evidence="9" type="ORF">GCM10011391_35220</name>
</gene>
<keyword evidence="5 7" id="KW-1133">Transmembrane helix</keyword>
<feature type="transmembrane region" description="Helical" evidence="7">
    <location>
        <begin position="190"/>
        <end position="209"/>
    </location>
</feature>
<feature type="transmembrane region" description="Helical" evidence="7">
    <location>
        <begin position="28"/>
        <end position="48"/>
    </location>
</feature>
<accession>A0A8J2YMH5</accession>
<protein>
    <submittedName>
        <fullName evidence="9">Membrane protein</fullName>
    </submittedName>
</protein>
<evidence type="ECO:0000256" key="2">
    <source>
        <dbReference type="ARBA" id="ARBA00010792"/>
    </source>
</evidence>
<keyword evidence="6 7" id="KW-0472">Membrane</keyword>
<evidence type="ECO:0000256" key="7">
    <source>
        <dbReference type="RuleBase" id="RU367016"/>
    </source>
</evidence>
<keyword evidence="3 7" id="KW-1003">Cell membrane</keyword>
<dbReference type="InterPro" id="IPR032818">
    <property type="entry name" value="DedA-like"/>
</dbReference>
<dbReference type="Pfam" id="PF09335">
    <property type="entry name" value="VTT_dom"/>
    <property type="match status" value="1"/>
</dbReference>
<dbReference type="InterPro" id="IPR032816">
    <property type="entry name" value="VTT_dom"/>
</dbReference>
<feature type="transmembrane region" description="Helical" evidence="7">
    <location>
        <begin position="134"/>
        <end position="153"/>
    </location>
</feature>
<evidence type="ECO:0000259" key="8">
    <source>
        <dbReference type="Pfam" id="PF09335"/>
    </source>
</evidence>
<dbReference type="AlphaFoldDB" id="A0A8J2YMH5"/>
<comment type="caution">
    <text evidence="9">The sequence shown here is derived from an EMBL/GenBank/DDBJ whole genome shotgun (WGS) entry which is preliminary data.</text>
</comment>
<dbReference type="PANTHER" id="PTHR30353">
    <property type="entry name" value="INNER MEMBRANE PROTEIN DEDA-RELATED"/>
    <property type="match status" value="1"/>
</dbReference>
<evidence type="ECO:0000256" key="4">
    <source>
        <dbReference type="ARBA" id="ARBA00022692"/>
    </source>
</evidence>
<name>A0A8J2YMH5_9BACL</name>
<evidence type="ECO:0000256" key="6">
    <source>
        <dbReference type="ARBA" id="ARBA00023136"/>
    </source>
</evidence>
<evidence type="ECO:0000256" key="1">
    <source>
        <dbReference type="ARBA" id="ARBA00004651"/>
    </source>
</evidence>
<dbReference type="EMBL" id="BMIR01000023">
    <property type="protein sequence ID" value="GGE53275.1"/>
    <property type="molecule type" value="Genomic_DNA"/>
</dbReference>
<comment type="subcellular location">
    <subcellularLocation>
        <location evidence="1 7">Cell membrane</location>
        <topology evidence="1 7">Multi-pass membrane protein</topology>
    </subcellularLocation>
</comment>
<keyword evidence="4 7" id="KW-0812">Transmembrane</keyword>